<evidence type="ECO:0000256" key="1">
    <source>
        <dbReference type="ARBA" id="ARBA00022884"/>
    </source>
</evidence>
<dbReference type="GO" id="GO:1990904">
    <property type="term" value="C:ribonucleoprotein complex"/>
    <property type="evidence" value="ECO:0007669"/>
    <property type="project" value="TreeGrafter"/>
</dbReference>
<accession>G8YMN4</accession>
<protein>
    <submittedName>
        <fullName evidence="4">Piso0_001250 protein</fullName>
    </submittedName>
</protein>
<dbReference type="PANTHER" id="PTHR23003">
    <property type="entry name" value="RNA RECOGNITION MOTIF RRM DOMAIN CONTAINING PROTEIN"/>
    <property type="match status" value="1"/>
</dbReference>
<evidence type="ECO:0000259" key="3">
    <source>
        <dbReference type="SMART" id="SM00360"/>
    </source>
</evidence>
<feature type="compositionally biased region" description="Polar residues" evidence="2">
    <location>
        <begin position="553"/>
        <end position="564"/>
    </location>
</feature>
<dbReference type="STRING" id="559304.G8YMN4"/>
<dbReference type="AlphaFoldDB" id="G8YMN4"/>
<dbReference type="EMBL" id="FO082055">
    <property type="protein sequence ID" value="CCE79202.1"/>
    <property type="molecule type" value="Genomic_DNA"/>
</dbReference>
<organism evidence="4 5">
    <name type="scientific">Pichia sorbitophila (strain ATCC MYA-4447 / BCRC 22081 / CBS 7064 / NBRC 10061 / NRRL Y-12695)</name>
    <name type="common">Hybrid yeast</name>
    <dbReference type="NCBI Taxonomy" id="559304"/>
    <lineage>
        <taxon>Eukaryota</taxon>
        <taxon>Fungi</taxon>
        <taxon>Dikarya</taxon>
        <taxon>Ascomycota</taxon>
        <taxon>Saccharomycotina</taxon>
        <taxon>Pichiomycetes</taxon>
        <taxon>Debaryomycetaceae</taxon>
        <taxon>Millerozyma</taxon>
    </lineage>
</organism>
<dbReference type="OrthoDB" id="1099063at2759"/>
<dbReference type="InterPro" id="IPR035979">
    <property type="entry name" value="RBD_domain_sf"/>
</dbReference>
<evidence type="ECO:0000313" key="5">
    <source>
        <dbReference type="Proteomes" id="UP000005222"/>
    </source>
</evidence>
<proteinExistence type="predicted"/>
<dbReference type="eggNOG" id="KOG0118">
    <property type="taxonomic scope" value="Eukaryota"/>
</dbReference>
<dbReference type="HOGENOM" id="CLU_484062_0_0_1"/>
<dbReference type="GO" id="GO:0016973">
    <property type="term" value="P:poly(A)+ mRNA export from nucleus"/>
    <property type="evidence" value="ECO:0007669"/>
    <property type="project" value="TreeGrafter"/>
</dbReference>
<feature type="region of interest" description="Disordered" evidence="2">
    <location>
        <begin position="533"/>
        <end position="564"/>
    </location>
</feature>
<dbReference type="PANTHER" id="PTHR23003:SF3">
    <property type="entry name" value="FI21236P1-RELATED"/>
    <property type="match status" value="1"/>
</dbReference>
<dbReference type="InterPro" id="IPR000504">
    <property type="entry name" value="RRM_dom"/>
</dbReference>
<reference evidence="4 5" key="1">
    <citation type="journal article" date="2012" name="G3 (Bethesda)">
        <title>Pichia sorbitophila, an interspecies yeast hybrid reveals early steps of genome resolution following polyploidization.</title>
        <authorList>
            <person name="Leh Louis V."/>
            <person name="Despons L."/>
            <person name="Friedrich A."/>
            <person name="Martin T."/>
            <person name="Durrens P."/>
            <person name="Casaregola S."/>
            <person name="Neuveglise C."/>
            <person name="Fairhead C."/>
            <person name="Marck C."/>
            <person name="Cruz J.A."/>
            <person name="Straub M.L."/>
            <person name="Kugler V."/>
            <person name="Sacerdot C."/>
            <person name="Uzunov Z."/>
            <person name="Thierry A."/>
            <person name="Weiss S."/>
            <person name="Bleykasten C."/>
            <person name="De Montigny J."/>
            <person name="Jacques N."/>
            <person name="Jung P."/>
            <person name="Lemaire M."/>
            <person name="Mallet S."/>
            <person name="Morel G."/>
            <person name="Richard G.F."/>
            <person name="Sarkar A."/>
            <person name="Savel G."/>
            <person name="Schacherer J."/>
            <person name="Seret M.L."/>
            <person name="Talla E."/>
            <person name="Samson G."/>
            <person name="Jubin C."/>
            <person name="Poulain J."/>
            <person name="Vacherie B."/>
            <person name="Barbe V."/>
            <person name="Pelletier E."/>
            <person name="Sherman D.J."/>
            <person name="Westhof E."/>
            <person name="Weissenbach J."/>
            <person name="Baret P.V."/>
            <person name="Wincker P."/>
            <person name="Gaillardin C."/>
            <person name="Dujon B."/>
            <person name="Souciet J.L."/>
        </authorList>
    </citation>
    <scope>NUCLEOTIDE SEQUENCE [LARGE SCALE GENOMIC DNA]</scope>
    <source>
        <strain evidence="5">ATCC MYA-4447 / BCRC 22081 / CBS 7064 / NBRC 10061 / NRRL Y-12695</strain>
    </source>
</reference>
<feature type="domain" description="RRM" evidence="3">
    <location>
        <begin position="42"/>
        <end position="127"/>
    </location>
</feature>
<dbReference type="Gene3D" id="3.30.70.330">
    <property type="match status" value="2"/>
</dbReference>
<dbReference type="GO" id="GO:0071028">
    <property type="term" value="P:nuclear mRNA surveillance"/>
    <property type="evidence" value="ECO:0007669"/>
    <property type="project" value="TreeGrafter"/>
</dbReference>
<dbReference type="SUPFAM" id="SSF54928">
    <property type="entry name" value="RNA-binding domain, RBD"/>
    <property type="match status" value="2"/>
</dbReference>
<name>G8YMN4_PICSO</name>
<feature type="region of interest" description="Disordered" evidence="2">
    <location>
        <begin position="304"/>
        <end position="323"/>
    </location>
</feature>
<dbReference type="InParanoid" id="G8YMN4"/>
<dbReference type="GO" id="GO:0005634">
    <property type="term" value="C:nucleus"/>
    <property type="evidence" value="ECO:0007669"/>
    <property type="project" value="TreeGrafter"/>
</dbReference>
<dbReference type="GO" id="GO:0003729">
    <property type="term" value="F:mRNA binding"/>
    <property type="evidence" value="ECO:0007669"/>
    <property type="project" value="TreeGrafter"/>
</dbReference>
<dbReference type="GO" id="GO:0005737">
    <property type="term" value="C:cytoplasm"/>
    <property type="evidence" value="ECO:0007669"/>
    <property type="project" value="TreeGrafter"/>
</dbReference>
<keyword evidence="1" id="KW-0694">RNA-binding</keyword>
<dbReference type="OMA" id="CHEIEPK"/>
<dbReference type="SMART" id="SM00360">
    <property type="entry name" value="RRM"/>
    <property type="match status" value="2"/>
</dbReference>
<dbReference type="InterPro" id="IPR050374">
    <property type="entry name" value="RRT5_SRSF_SR"/>
</dbReference>
<feature type="compositionally biased region" description="Low complexity" evidence="2">
    <location>
        <begin position="216"/>
        <end position="228"/>
    </location>
</feature>
<feature type="region of interest" description="Disordered" evidence="2">
    <location>
        <begin position="171"/>
        <end position="245"/>
    </location>
</feature>
<dbReference type="InterPro" id="IPR012677">
    <property type="entry name" value="Nucleotide-bd_a/b_plait_sf"/>
</dbReference>
<evidence type="ECO:0000313" key="4">
    <source>
        <dbReference type="EMBL" id="CCE79202.1"/>
    </source>
</evidence>
<feature type="domain" description="RRM" evidence="3">
    <location>
        <begin position="259"/>
        <end position="394"/>
    </location>
</feature>
<sequence length="564" mass="63640">MERASFDNDINASHLHIYADANEDNTNGGAQRGIDDHPYSWYINVCNLPYSIEQETVKKLIESIIQSDVNYVESPFYDFSVVEFGEGNRDGDKSKFATIELYSYETTSKLVETLNGYEWKGKILDIKLLESGGDYLDDPSLALYDGYYPGDMPQGGHGPLNHVYGRPIQQFARSGQQQRHTLRHGENKRQSSRKNKSVYSPLKPLPPFIMNMAGQNSSNLSDSSPTNSVREDESGLPPTSDFITVKNDEGQTIKVNPCRLFVGNIPFSSTWPSLKNFLITKAEELEPGNNIEILRVEIPMQSLVSQPGSESSGSNSTSSSSSNISLASNVNLKKLNSYQFLSSFANNKTNETMLQSRGLSRGFAIVTTGNKDSSEKLIKYFDNVDFEGRPLTVRYDKFPDFNNYILQQLNPSSGHNKMMSKRSMMTNLAFERNMFQHRFYYGNHTQMPHMSNGMVPYPYYYTNSMYPVPFYGPHQTYQTSVPPTPQYLYPFGKFHGGDLQYPYYGYQDQKQYIPKSSGQNAPKIKHQAENNIPPEKVPILSGNAKVPEKGSSDEITSTFAAMRL</sequence>
<gene>
    <name evidence="4" type="primary">Piso0_001250</name>
    <name evidence="4" type="ORF">GNLVRS01_PISO0E00972g</name>
</gene>
<dbReference type="Proteomes" id="UP000005222">
    <property type="component" value="Chromosome E"/>
</dbReference>
<evidence type="ECO:0000256" key="2">
    <source>
        <dbReference type="SAM" id="MobiDB-lite"/>
    </source>
</evidence>
<keyword evidence="5" id="KW-1185">Reference proteome</keyword>